<keyword evidence="2" id="KW-0812">Transmembrane</keyword>
<evidence type="ECO:0000313" key="3">
    <source>
        <dbReference type="EMBL" id="SEB40827.1"/>
    </source>
</evidence>
<evidence type="ECO:0000256" key="1">
    <source>
        <dbReference type="SAM" id="MobiDB-lite"/>
    </source>
</evidence>
<name>A0A1H4J3M2_9MICO</name>
<reference evidence="3 4" key="1">
    <citation type="submission" date="2016-10" db="EMBL/GenBank/DDBJ databases">
        <authorList>
            <person name="de Groot N.N."/>
        </authorList>
    </citation>
    <scope>NUCLEOTIDE SEQUENCE [LARGE SCALE GENOMIC DNA]</scope>
    <source>
        <strain evidence="3 4">DSM 21799</strain>
    </source>
</reference>
<organism evidence="3 4">
    <name type="scientific">Paramicrobacterium humi</name>
    <dbReference type="NCBI Taxonomy" id="640635"/>
    <lineage>
        <taxon>Bacteria</taxon>
        <taxon>Bacillati</taxon>
        <taxon>Actinomycetota</taxon>
        <taxon>Actinomycetes</taxon>
        <taxon>Micrococcales</taxon>
        <taxon>Microbacteriaceae</taxon>
        <taxon>Paramicrobacterium</taxon>
    </lineage>
</organism>
<feature type="region of interest" description="Disordered" evidence="1">
    <location>
        <begin position="318"/>
        <end position="343"/>
    </location>
</feature>
<protein>
    <recommendedName>
        <fullName evidence="5">Type 4 fimbrial biogenesis protein PilX N-terminal domain-containing protein</fullName>
    </recommendedName>
</protein>
<feature type="transmembrane region" description="Helical" evidence="2">
    <location>
        <begin position="21"/>
        <end position="46"/>
    </location>
</feature>
<evidence type="ECO:0000256" key="2">
    <source>
        <dbReference type="SAM" id="Phobius"/>
    </source>
</evidence>
<keyword evidence="2" id="KW-0472">Membrane</keyword>
<keyword evidence="2" id="KW-1133">Transmembrane helix</keyword>
<keyword evidence="4" id="KW-1185">Reference proteome</keyword>
<sequence>MKRSLARMLLRTRTRAQEERGAALVMAIIMGVVLMMVISTAVAIGLSGVRSSKTNEDWNAALAAAYAGVEEYRNRLANDSTYTKFGNPVSDFSSTSNVSVDSNNPAFGMGPSGSWATVPGSGGAATFRYEVDNSKYSAKGVLSLRSTGRVGDSTRTVVADLRQSGFIDFLYFTDYEVRDPDLGGRSCTVRYQWQGSVSCDTIQFASGDTMNGPMHSNDTLRLCGTFNGEVTTGDPGTSGSNYIASCSNPRFNYGKPKSGQTIGMPETNSEMKKEVRTDLGDDVPQPGCLYTGPTSIVLNGDGTMTVHSPFTKFTRVAGDGATSGTKPSECGTPGTDSNQLGSSGGAKINVLDENLVYVQNVPSVSSNKNYTRNGSWPDGFTCKSGGSGWTLGSLAYPMADEKVPSLDPAHYGCRNGDAFVKGTLSGAMTIASENYLYVTGDIKYKDAGSDILGLVGNTAVFVWNPYTCTSWNTDWRGNRTTCRSYGFTMAKNRTISAAILSVAHSFTVQNYDVGSSRGTLTVKGAIAQKFRGPVATTGNTGYDKDYNYDDRLRYTAPPKFLSPVSTTYGISKVGSVGSAFNADGSTR</sequence>
<evidence type="ECO:0008006" key="5">
    <source>
        <dbReference type="Google" id="ProtNLM"/>
    </source>
</evidence>
<accession>A0A1H4J3M2</accession>
<proteinExistence type="predicted"/>
<evidence type="ECO:0000313" key="4">
    <source>
        <dbReference type="Proteomes" id="UP000199183"/>
    </source>
</evidence>
<dbReference type="Proteomes" id="UP000199183">
    <property type="component" value="Unassembled WGS sequence"/>
</dbReference>
<dbReference type="EMBL" id="FNRY01000001">
    <property type="protein sequence ID" value="SEB40827.1"/>
    <property type="molecule type" value="Genomic_DNA"/>
</dbReference>
<gene>
    <name evidence="3" type="ORF">SAMN04489806_0468</name>
</gene>
<dbReference type="STRING" id="640635.SAMN04489806_0468"/>
<dbReference type="AlphaFoldDB" id="A0A1H4J3M2"/>